<dbReference type="SUPFAM" id="SSF57850">
    <property type="entry name" value="RING/U-box"/>
    <property type="match status" value="1"/>
</dbReference>
<dbReference type="PROSITE" id="PS00518">
    <property type="entry name" value="ZF_RING_1"/>
    <property type="match status" value="1"/>
</dbReference>
<comment type="similarity">
    <text evidence="4">Belongs to the pex2/pex10/pex12 family.</text>
</comment>
<evidence type="ECO:0000256" key="6">
    <source>
        <dbReference type="ARBA" id="ARBA00022448"/>
    </source>
</evidence>
<dbReference type="GO" id="GO:0016558">
    <property type="term" value="P:protein import into peroxisome matrix"/>
    <property type="evidence" value="ECO:0007669"/>
    <property type="project" value="InterPro"/>
</dbReference>
<evidence type="ECO:0000256" key="14">
    <source>
        <dbReference type="ARBA" id="ARBA00022927"/>
    </source>
</evidence>
<dbReference type="Pfam" id="PF13920">
    <property type="entry name" value="zf-C3HC4_3"/>
    <property type="match status" value="1"/>
</dbReference>
<dbReference type="SMART" id="SM00184">
    <property type="entry name" value="RING"/>
    <property type="match status" value="1"/>
</dbReference>
<keyword evidence="16 19" id="KW-0472">Membrane</keyword>
<keyword evidence="6" id="KW-0813">Transport</keyword>
<organism evidence="21 22">
    <name type="scientific">Elysia crispata</name>
    <name type="common">lettuce slug</name>
    <dbReference type="NCBI Taxonomy" id="231223"/>
    <lineage>
        <taxon>Eukaryota</taxon>
        <taxon>Metazoa</taxon>
        <taxon>Spiralia</taxon>
        <taxon>Lophotrochozoa</taxon>
        <taxon>Mollusca</taxon>
        <taxon>Gastropoda</taxon>
        <taxon>Heterobranchia</taxon>
        <taxon>Euthyneura</taxon>
        <taxon>Panpulmonata</taxon>
        <taxon>Sacoglossa</taxon>
        <taxon>Placobranchoidea</taxon>
        <taxon>Plakobranchidae</taxon>
        <taxon>Elysia</taxon>
    </lineage>
</organism>
<protein>
    <recommendedName>
        <fullName evidence="5">RING-type E3 ubiquitin transferase</fullName>
        <ecNumber evidence="5">2.3.2.27</ecNumber>
    </recommendedName>
</protein>
<evidence type="ECO:0000256" key="10">
    <source>
        <dbReference type="ARBA" id="ARBA00022723"/>
    </source>
</evidence>
<feature type="transmembrane region" description="Helical" evidence="19">
    <location>
        <begin position="190"/>
        <end position="212"/>
    </location>
</feature>
<name>A0AAE0YW09_9GAST</name>
<dbReference type="Proteomes" id="UP001283361">
    <property type="component" value="Unassembled WGS sequence"/>
</dbReference>
<gene>
    <name evidence="21" type="ORF">RRG08_006680</name>
</gene>
<keyword evidence="10" id="KW-0479">Metal-binding</keyword>
<keyword evidence="9 19" id="KW-0812">Transmembrane</keyword>
<evidence type="ECO:0000256" key="7">
    <source>
        <dbReference type="ARBA" id="ARBA00022593"/>
    </source>
</evidence>
<dbReference type="PROSITE" id="PS50089">
    <property type="entry name" value="ZF_RING_2"/>
    <property type="match status" value="1"/>
</dbReference>
<keyword evidence="13" id="KW-0862">Zinc</keyword>
<reference evidence="21" key="1">
    <citation type="journal article" date="2023" name="G3 (Bethesda)">
        <title>A reference genome for the long-term kleptoplast-retaining sea slug Elysia crispata morphotype clarki.</title>
        <authorList>
            <person name="Eastman K.E."/>
            <person name="Pendleton A.L."/>
            <person name="Shaikh M.A."/>
            <person name="Suttiyut T."/>
            <person name="Ogas R."/>
            <person name="Tomko P."/>
            <person name="Gavelis G."/>
            <person name="Widhalm J.R."/>
            <person name="Wisecaver J.H."/>
        </authorList>
    </citation>
    <scope>NUCLEOTIDE SEQUENCE</scope>
    <source>
        <strain evidence="21">ECLA1</strain>
    </source>
</reference>
<comment type="pathway">
    <text evidence="3">Protein modification; protein ubiquitination.</text>
</comment>
<keyword evidence="15 19" id="KW-1133">Transmembrane helix</keyword>
<dbReference type="GO" id="GO:0061630">
    <property type="term" value="F:ubiquitin protein ligase activity"/>
    <property type="evidence" value="ECO:0007669"/>
    <property type="project" value="UniProtKB-EC"/>
</dbReference>
<dbReference type="Pfam" id="PF04757">
    <property type="entry name" value="Pex2_Pex12"/>
    <property type="match status" value="1"/>
</dbReference>
<dbReference type="AlphaFoldDB" id="A0AAE0YW09"/>
<proteinExistence type="inferred from homology"/>
<keyword evidence="8" id="KW-0808">Transferase</keyword>
<evidence type="ECO:0000256" key="12">
    <source>
        <dbReference type="ARBA" id="ARBA00022786"/>
    </source>
</evidence>
<keyword evidence="7" id="KW-0962">Peroxisome biogenesis</keyword>
<dbReference type="PANTHER" id="PTHR23350">
    <property type="entry name" value="PEROXISOME ASSEMBLY PROTEIN 10"/>
    <property type="match status" value="1"/>
</dbReference>
<sequence length="303" mass="34549">MFQPAGTAEIIRSHQKDDSFLNSLRTTVAELAQRIAGPRIWIQWRRTLDVCADVIYLLLTTCSDLQTVGEEYVNIILTDSTLRFLPSKWRRATMTVLQVCVPYILQSSLLKLENLLQTSTSINLTPAAREVILNLLPLVRKTVSVIHRCHLAMFYIHGVFYHIAKRLTGIHYIQYMTKERSEGSMRPFQILGILSFLQLVSSLLLHLGYLVVALHNGKNSRLPSETNSFVEADTSGTNIPASEKCPLCLGRRHQSTLTPCGHLYCWKCIHEWCVTKQECPLCRDQFPVNRLIALQNFDPVEVR</sequence>
<keyword evidence="12" id="KW-0833">Ubl conjugation pathway</keyword>
<evidence type="ECO:0000256" key="17">
    <source>
        <dbReference type="ARBA" id="ARBA00023140"/>
    </source>
</evidence>
<evidence type="ECO:0000256" key="9">
    <source>
        <dbReference type="ARBA" id="ARBA00022692"/>
    </source>
</evidence>
<dbReference type="InterPro" id="IPR025654">
    <property type="entry name" value="PEX2/10"/>
</dbReference>
<evidence type="ECO:0000256" key="5">
    <source>
        <dbReference type="ARBA" id="ARBA00012483"/>
    </source>
</evidence>
<keyword evidence="11 18" id="KW-0863">Zinc-finger</keyword>
<dbReference type="CDD" id="cd16527">
    <property type="entry name" value="RING-HC_PEX10"/>
    <property type="match status" value="1"/>
</dbReference>
<keyword evidence="14" id="KW-0653">Protein transport</keyword>
<evidence type="ECO:0000256" key="18">
    <source>
        <dbReference type="PROSITE-ProRule" id="PRU00175"/>
    </source>
</evidence>
<evidence type="ECO:0000256" key="2">
    <source>
        <dbReference type="ARBA" id="ARBA00004585"/>
    </source>
</evidence>
<evidence type="ECO:0000313" key="22">
    <source>
        <dbReference type="Proteomes" id="UP001283361"/>
    </source>
</evidence>
<feature type="domain" description="RING-type" evidence="20">
    <location>
        <begin position="245"/>
        <end position="283"/>
    </location>
</feature>
<comment type="catalytic activity">
    <reaction evidence="1">
        <text>S-ubiquitinyl-[E2 ubiquitin-conjugating enzyme]-L-cysteine + [acceptor protein]-L-lysine = [E2 ubiquitin-conjugating enzyme]-L-cysteine + N(6)-ubiquitinyl-[acceptor protein]-L-lysine.</text>
        <dbReference type="EC" id="2.3.2.27"/>
    </reaction>
</comment>
<dbReference type="GO" id="GO:0008270">
    <property type="term" value="F:zinc ion binding"/>
    <property type="evidence" value="ECO:0007669"/>
    <property type="project" value="UniProtKB-KW"/>
</dbReference>
<evidence type="ECO:0000256" key="15">
    <source>
        <dbReference type="ARBA" id="ARBA00022989"/>
    </source>
</evidence>
<evidence type="ECO:0000256" key="11">
    <source>
        <dbReference type="ARBA" id="ARBA00022771"/>
    </source>
</evidence>
<evidence type="ECO:0000313" key="21">
    <source>
        <dbReference type="EMBL" id="KAK3758105.1"/>
    </source>
</evidence>
<evidence type="ECO:0000256" key="3">
    <source>
        <dbReference type="ARBA" id="ARBA00004906"/>
    </source>
</evidence>
<dbReference type="InterPro" id="IPR006845">
    <property type="entry name" value="Pex_N"/>
</dbReference>
<evidence type="ECO:0000256" key="13">
    <source>
        <dbReference type="ARBA" id="ARBA00022833"/>
    </source>
</evidence>
<dbReference type="InterPro" id="IPR013083">
    <property type="entry name" value="Znf_RING/FYVE/PHD"/>
</dbReference>
<comment type="caution">
    <text evidence="21">The sequence shown here is derived from an EMBL/GenBank/DDBJ whole genome shotgun (WGS) entry which is preliminary data.</text>
</comment>
<keyword evidence="22" id="KW-1185">Reference proteome</keyword>
<dbReference type="EMBL" id="JAWDGP010005301">
    <property type="protein sequence ID" value="KAK3758105.1"/>
    <property type="molecule type" value="Genomic_DNA"/>
</dbReference>
<evidence type="ECO:0000256" key="16">
    <source>
        <dbReference type="ARBA" id="ARBA00023136"/>
    </source>
</evidence>
<evidence type="ECO:0000259" key="20">
    <source>
        <dbReference type="PROSITE" id="PS50089"/>
    </source>
</evidence>
<evidence type="ECO:0000256" key="8">
    <source>
        <dbReference type="ARBA" id="ARBA00022679"/>
    </source>
</evidence>
<evidence type="ECO:0000256" key="19">
    <source>
        <dbReference type="SAM" id="Phobius"/>
    </source>
</evidence>
<evidence type="ECO:0000256" key="4">
    <source>
        <dbReference type="ARBA" id="ARBA00008704"/>
    </source>
</evidence>
<accession>A0AAE0YW09</accession>
<dbReference type="InterPro" id="IPR017907">
    <property type="entry name" value="Znf_RING_CS"/>
</dbReference>
<keyword evidence="17" id="KW-0576">Peroxisome</keyword>
<dbReference type="GO" id="GO:0005778">
    <property type="term" value="C:peroxisomal membrane"/>
    <property type="evidence" value="ECO:0007669"/>
    <property type="project" value="UniProtKB-SubCell"/>
</dbReference>
<comment type="subcellular location">
    <subcellularLocation>
        <location evidence="2">Peroxisome membrane</location>
        <topology evidence="2">Multi-pass membrane protein</topology>
    </subcellularLocation>
</comment>
<evidence type="ECO:0000256" key="1">
    <source>
        <dbReference type="ARBA" id="ARBA00000900"/>
    </source>
</evidence>
<dbReference type="InterPro" id="IPR001841">
    <property type="entry name" value="Znf_RING"/>
</dbReference>
<dbReference type="EC" id="2.3.2.27" evidence="5"/>
<dbReference type="PANTHER" id="PTHR23350:SF0">
    <property type="entry name" value="PEROXISOME BIOGENESIS FACTOR 10"/>
    <property type="match status" value="1"/>
</dbReference>
<dbReference type="Gene3D" id="3.30.40.10">
    <property type="entry name" value="Zinc/RING finger domain, C3HC4 (zinc finger)"/>
    <property type="match status" value="1"/>
</dbReference>